<dbReference type="Proteomes" id="UP000642070">
    <property type="component" value="Unassembled WGS sequence"/>
</dbReference>
<comment type="caution">
    <text evidence="1">The sequence shown here is derived from an EMBL/GenBank/DDBJ whole genome shotgun (WGS) entry which is preliminary data.</text>
</comment>
<reference evidence="1" key="1">
    <citation type="journal article" date="2014" name="Int. J. Syst. Evol. Microbiol.">
        <title>Complete genome sequence of Corynebacterium casei LMG S-19264T (=DSM 44701T), isolated from a smear-ripened cheese.</title>
        <authorList>
            <consortium name="US DOE Joint Genome Institute (JGI-PGF)"/>
            <person name="Walter F."/>
            <person name="Albersmeier A."/>
            <person name="Kalinowski J."/>
            <person name="Ruckert C."/>
        </authorList>
    </citation>
    <scope>NUCLEOTIDE SEQUENCE</scope>
    <source>
        <strain evidence="1">JCM 19831</strain>
    </source>
</reference>
<dbReference type="AlphaFoldDB" id="A0A917U2E0"/>
<evidence type="ECO:0000313" key="1">
    <source>
        <dbReference type="EMBL" id="GGM52780.1"/>
    </source>
</evidence>
<reference evidence="1" key="2">
    <citation type="submission" date="2020-09" db="EMBL/GenBank/DDBJ databases">
        <authorList>
            <person name="Sun Q."/>
            <person name="Ohkuma M."/>
        </authorList>
    </citation>
    <scope>NUCLEOTIDE SEQUENCE</scope>
    <source>
        <strain evidence="1">JCM 19831</strain>
    </source>
</reference>
<name>A0A917U2E0_9ACTN</name>
<dbReference type="RefSeq" id="WP_190253606.1">
    <property type="nucleotide sequence ID" value="NZ_BMPI01000035.1"/>
</dbReference>
<gene>
    <name evidence="1" type="ORF">GCM10007977_062930</name>
</gene>
<sequence>MTTITDAATCGDTMTSAIGVHVCTRPQHADDRHGDGDGTFWRERPAAGPLDGMPFLLWSNRWNAWWGPNAAGYTGDVWQAGRYDRARAIAEARCDDFETPPPIVAVLAPEAGVDSFTPAELAGVGEPMRRRVAEATAAVVAARAGAR</sequence>
<evidence type="ECO:0000313" key="2">
    <source>
        <dbReference type="Proteomes" id="UP000642070"/>
    </source>
</evidence>
<accession>A0A917U2E0</accession>
<organism evidence="1 2">
    <name type="scientific">Dactylosporangium sucinum</name>
    <dbReference type="NCBI Taxonomy" id="1424081"/>
    <lineage>
        <taxon>Bacteria</taxon>
        <taxon>Bacillati</taxon>
        <taxon>Actinomycetota</taxon>
        <taxon>Actinomycetes</taxon>
        <taxon>Micromonosporales</taxon>
        <taxon>Micromonosporaceae</taxon>
        <taxon>Dactylosporangium</taxon>
    </lineage>
</organism>
<dbReference type="EMBL" id="BMPI01000035">
    <property type="protein sequence ID" value="GGM52780.1"/>
    <property type="molecule type" value="Genomic_DNA"/>
</dbReference>
<proteinExistence type="predicted"/>
<keyword evidence="2" id="KW-1185">Reference proteome</keyword>
<protein>
    <submittedName>
        <fullName evidence="1">Uncharacterized protein</fullName>
    </submittedName>
</protein>